<dbReference type="Proteomes" id="UP001589575">
    <property type="component" value="Unassembled WGS sequence"/>
</dbReference>
<proteinExistence type="predicted"/>
<comment type="caution">
    <text evidence="2">The sequence shown here is derived from an EMBL/GenBank/DDBJ whole genome shotgun (WGS) entry which is preliminary data.</text>
</comment>
<accession>A0ABV5G2A5</accession>
<gene>
    <name evidence="2" type="ORF">ACFFX0_18390</name>
</gene>
<evidence type="ECO:0000313" key="3">
    <source>
        <dbReference type="Proteomes" id="UP001589575"/>
    </source>
</evidence>
<evidence type="ECO:0000313" key="2">
    <source>
        <dbReference type="EMBL" id="MFB9073066.1"/>
    </source>
</evidence>
<dbReference type="EMBL" id="JBHMFI010000001">
    <property type="protein sequence ID" value="MFB9073066.1"/>
    <property type="molecule type" value="Genomic_DNA"/>
</dbReference>
<reference evidence="2 3" key="1">
    <citation type="submission" date="2024-09" db="EMBL/GenBank/DDBJ databases">
        <authorList>
            <person name="Sun Q."/>
            <person name="Mori K."/>
        </authorList>
    </citation>
    <scope>NUCLEOTIDE SEQUENCE [LARGE SCALE GENOMIC DNA]</scope>
    <source>
        <strain evidence="2 3">CCM 7609</strain>
    </source>
</reference>
<evidence type="ECO:0000256" key="1">
    <source>
        <dbReference type="SAM" id="MobiDB-lite"/>
    </source>
</evidence>
<feature type="region of interest" description="Disordered" evidence="1">
    <location>
        <begin position="37"/>
        <end position="57"/>
    </location>
</feature>
<organism evidence="2 3">
    <name type="scientific">Citricoccus parietis</name>
    <dbReference type="NCBI Taxonomy" id="592307"/>
    <lineage>
        <taxon>Bacteria</taxon>
        <taxon>Bacillati</taxon>
        <taxon>Actinomycetota</taxon>
        <taxon>Actinomycetes</taxon>
        <taxon>Micrococcales</taxon>
        <taxon>Micrococcaceae</taxon>
        <taxon>Citricoccus</taxon>
    </lineage>
</organism>
<name>A0ABV5G2A5_9MICC</name>
<keyword evidence="3" id="KW-1185">Reference proteome</keyword>
<sequence length="57" mass="6038">MADGLLPHPGLPHDLPALPALESLGRCPGWRARLHAHRRGTGRGEALAPRGDLQQSG</sequence>
<protein>
    <submittedName>
        <fullName evidence="2">Uncharacterized protein</fullName>
    </submittedName>
</protein>